<sequence>MYEESKENNQVYRCCRIIWTKIIFHPREISLNTEISINKRFLAKAKNETKNYIITVEHYRIESGDDTEFFYGAWNKPRTNELVGPILSDVNEHYDLGLIDLSNMSKSLKALPSIRNTDSEQFPQLYINDGMPVLIHGVHLCKSGYTTHVACGFVKAFDTIYHAGDEEFDSDLIMTSMDGLGGDMILNGTSVYNIIGNVNTMILPLSMIISIVM</sequence>
<organism evidence="1 2">
    <name type="scientific">Gigaspora margarita</name>
    <dbReference type="NCBI Taxonomy" id="4874"/>
    <lineage>
        <taxon>Eukaryota</taxon>
        <taxon>Fungi</taxon>
        <taxon>Fungi incertae sedis</taxon>
        <taxon>Mucoromycota</taxon>
        <taxon>Glomeromycotina</taxon>
        <taxon>Glomeromycetes</taxon>
        <taxon>Diversisporales</taxon>
        <taxon>Gigasporaceae</taxon>
        <taxon>Gigaspora</taxon>
    </lineage>
</organism>
<accession>A0A8H4A5A9</accession>
<dbReference type="OrthoDB" id="2345133at2759"/>
<name>A0A8H4A5A9_GIGMA</name>
<protein>
    <submittedName>
        <fullName evidence="1">Uncharacterized protein</fullName>
    </submittedName>
</protein>
<dbReference type="Proteomes" id="UP000439903">
    <property type="component" value="Unassembled WGS sequence"/>
</dbReference>
<dbReference type="InterPro" id="IPR043504">
    <property type="entry name" value="Peptidase_S1_PA_chymotrypsin"/>
</dbReference>
<evidence type="ECO:0000313" key="1">
    <source>
        <dbReference type="EMBL" id="KAF0425108.1"/>
    </source>
</evidence>
<reference evidence="1 2" key="1">
    <citation type="journal article" date="2019" name="Environ. Microbiol.">
        <title>At the nexus of three kingdoms: the genome of the mycorrhizal fungus Gigaspora margarita provides insights into plant, endobacterial and fungal interactions.</title>
        <authorList>
            <person name="Venice F."/>
            <person name="Ghignone S."/>
            <person name="Salvioli di Fossalunga A."/>
            <person name="Amselem J."/>
            <person name="Novero M."/>
            <person name="Xianan X."/>
            <person name="Sedzielewska Toro K."/>
            <person name="Morin E."/>
            <person name="Lipzen A."/>
            <person name="Grigoriev I.V."/>
            <person name="Henrissat B."/>
            <person name="Martin F.M."/>
            <person name="Bonfante P."/>
        </authorList>
    </citation>
    <scope>NUCLEOTIDE SEQUENCE [LARGE SCALE GENOMIC DNA]</scope>
    <source>
        <strain evidence="1 2">BEG34</strain>
    </source>
</reference>
<keyword evidence="2" id="KW-1185">Reference proteome</keyword>
<dbReference type="EMBL" id="WTPW01001629">
    <property type="protein sequence ID" value="KAF0425108.1"/>
    <property type="molecule type" value="Genomic_DNA"/>
</dbReference>
<gene>
    <name evidence="1" type="ORF">F8M41_006394</name>
</gene>
<comment type="caution">
    <text evidence="1">The sequence shown here is derived from an EMBL/GenBank/DDBJ whole genome shotgun (WGS) entry which is preliminary data.</text>
</comment>
<dbReference type="AlphaFoldDB" id="A0A8H4A5A9"/>
<proteinExistence type="predicted"/>
<evidence type="ECO:0000313" key="2">
    <source>
        <dbReference type="Proteomes" id="UP000439903"/>
    </source>
</evidence>
<dbReference type="Gene3D" id="2.40.10.10">
    <property type="entry name" value="Trypsin-like serine proteases"/>
    <property type="match status" value="2"/>
</dbReference>